<dbReference type="Pfam" id="PF00379">
    <property type="entry name" value="Chitin_bind_4"/>
    <property type="match status" value="1"/>
</dbReference>
<dbReference type="InterPro" id="IPR031311">
    <property type="entry name" value="CHIT_BIND_RR_consensus"/>
</dbReference>
<protein>
    <submittedName>
        <fullName evidence="4">Pro-resilin-like 46</fullName>
    </submittedName>
</protein>
<evidence type="ECO:0000256" key="2">
    <source>
        <dbReference type="PROSITE-ProRule" id="PRU00497"/>
    </source>
</evidence>
<feature type="region of interest" description="Disordered" evidence="3">
    <location>
        <begin position="494"/>
        <end position="518"/>
    </location>
</feature>
<sequence>MGITLAVVATQVKADHLTAPHDPYYAYDPIPHHSTYPRKLYYSTPAAHHTPPPPPPQYHEQPVYEESKKSSEFQYSVKDTYHGTEYSRHESSDATGTKGQYQVQLPDGRLQTVIYHADEDGFHAEVLYDREPHHPEPQPDYYTTPKPLYHSTPGPVYTSTTGPVYHSTPKSVYRTTSKPVYHSTPKAVHHTTSKTVYHTTSKPVYHSTPRPVYHSTPKPVYDVTPKPVHYSTQDPLYHTTPNSIFYSTSEAVYESTPEPPYHTTSAPAYHFEEADYRPLEGEHGEEAEYSPHDVVVYSDSPAPSRQGIRPDYKTTTVFKPSRRTNGFTRVLFQPSYELTQLSAEPDVFKPVFPPPQPSHRVAHTTQEVYEGSRTSKPVYDYEINRLSTQHNTPVSFILAEDHETDSVDAPHPQSLKVSHTHPSAGKSINIHSQPVHDDSASFITTEEHSVVSHHVPAQHPDLNPKPIITPHAHATPTDTHLSLRLNVDEPLFRSDTRPLTPAPRITFEDSSVQPLHHL</sequence>
<evidence type="ECO:0000256" key="1">
    <source>
        <dbReference type="ARBA" id="ARBA00022460"/>
    </source>
</evidence>
<dbReference type="PANTHER" id="PTHR21698:SF4">
    <property type="entry name" value="PROTEIN (PUTATIVE)-RELATED"/>
    <property type="match status" value="1"/>
</dbReference>
<dbReference type="AlphaFoldDB" id="A0A8J5JCG3"/>
<keyword evidence="5" id="KW-1185">Reference proteome</keyword>
<evidence type="ECO:0000256" key="3">
    <source>
        <dbReference type="SAM" id="MobiDB-lite"/>
    </source>
</evidence>
<feature type="region of interest" description="Disordered" evidence="3">
    <location>
        <begin position="179"/>
        <end position="219"/>
    </location>
</feature>
<dbReference type="InterPro" id="IPR000618">
    <property type="entry name" value="Insect_cuticle"/>
</dbReference>
<feature type="compositionally biased region" description="Polar residues" evidence="3">
    <location>
        <begin position="508"/>
        <end position="518"/>
    </location>
</feature>
<feature type="region of interest" description="Disordered" evidence="3">
    <location>
        <begin position="43"/>
        <end position="72"/>
    </location>
</feature>
<dbReference type="GO" id="GO:0042302">
    <property type="term" value="F:structural constituent of cuticle"/>
    <property type="evidence" value="ECO:0007669"/>
    <property type="project" value="UniProtKB-UniRule"/>
</dbReference>
<organism evidence="4 5">
    <name type="scientific">Homarus americanus</name>
    <name type="common">American lobster</name>
    <dbReference type="NCBI Taxonomy" id="6706"/>
    <lineage>
        <taxon>Eukaryota</taxon>
        <taxon>Metazoa</taxon>
        <taxon>Ecdysozoa</taxon>
        <taxon>Arthropoda</taxon>
        <taxon>Crustacea</taxon>
        <taxon>Multicrustacea</taxon>
        <taxon>Malacostraca</taxon>
        <taxon>Eumalacostraca</taxon>
        <taxon>Eucarida</taxon>
        <taxon>Decapoda</taxon>
        <taxon>Pleocyemata</taxon>
        <taxon>Astacidea</taxon>
        <taxon>Nephropoidea</taxon>
        <taxon>Nephropidae</taxon>
        <taxon>Homarus</taxon>
    </lineage>
</organism>
<feature type="compositionally biased region" description="Polar residues" evidence="3">
    <location>
        <begin position="193"/>
        <end position="202"/>
    </location>
</feature>
<evidence type="ECO:0000313" key="4">
    <source>
        <dbReference type="EMBL" id="KAG7155937.1"/>
    </source>
</evidence>
<comment type="caution">
    <text evidence="4">The sequence shown here is derived from an EMBL/GenBank/DDBJ whole genome shotgun (WGS) entry which is preliminary data.</text>
</comment>
<proteinExistence type="predicted"/>
<dbReference type="PROSITE" id="PS51155">
    <property type="entry name" value="CHIT_BIND_RR_2"/>
    <property type="match status" value="1"/>
</dbReference>
<dbReference type="Proteomes" id="UP000747542">
    <property type="component" value="Unassembled WGS sequence"/>
</dbReference>
<reference evidence="4" key="1">
    <citation type="journal article" date="2021" name="Sci. Adv.">
        <title>The American lobster genome reveals insights on longevity, neural, and immune adaptations.</title>
        <authorList>
            <person name="Polinski J.M."/>
            <person name="Zimin A.V."/>
            <person name="Clark K.F."/>
            <person name="Kohn A.B."/>
            <person name="Sadowski N."/>
            <person name="Timp W."/>
            <person name="Ptitsyn A."/>
            <person name="Khanna P."/>
            <person name="Romanova D.Y."/>
            <person name="Williams P."/>
            <person name="Greenwood S.J."/>
            <person name="Moroz L.L."/>
            <person name="Walt D.R."/>
            <person name="Bodnar A.G."/>
        </authorList>
    </citation>
    <scope>NUCLEOTIDE SEQUENCE</scope>
    <source>
        <strain evidence="4">GMGI-L3</strain>
    </source>
</reference>
<name>A0A8J5JCG3_HOMAM</name>
<feature type="region of interest" description="Disordered" evidence="3">
    <location>
        <begin position="354"/>
        <end position="373"/>
    </location>
</feature>
<gene>
    <name evidence="4" type="ORF">Hamer_G012081</name>
</gene>
<feature type="compositionally biased region" description="Polar residues" evidence="3">
    <location>
        <begin position="363"/>
        <end position="373"/>
    </location>
</feature>
<dbReference type="PROSITE" id="PS00233">
    <property type="entry name" value="CHIT_BIND_RR_1"/>
    <property type="match status" value="1"/>
</dbReference>
<accession>A0A8J5JCG3</accession>
<dbReference type="EMBL" id="JAHLQT010040257">
    <property type="protein sequence ID" value="KAG7155937.1"/>
    <property type="molecule type" value="Genomic_DNA"/>
</dbReference>
<evidence type="ECO:0000313" key="5">
    <source>
        <dbReference type="Proteomes" id="UP000747542"/>
    </source>
</evidence>
<keyword evidence="1 2" id="KW-0193">Cuticle</keyword>
<dbReference type="PANTHER" id="PTHR21698">
    <property type="entry name" value="PROTEIN (PUTATIVE)-RELATED"/>
    <property type="match status" value="1"/>
</dbReference>